<feature type="transmembrane region" description="Helical" evidence="1">
    <location>
        <begin position="28"/>
        <end position="48"/>
    </location>
</feature>
<keyword evidence="1" id="KW-0472">Membrane</keyword>
<dbReference type="WBParaSite" id="Hba_00549">
    <property type="protein sequence ID" value="Hba_00549"/>
    <property type="gene ID" value="Hba_00549"/>
</dbReference>
<sequence>MTCCYIIIVDTLDHRMYQALEFDGKSQVISQVVAIFCVAVFLLYPAYLSSPETGSTRQIAVAL</sequence>
<keyword evidence="2" id="KW-1185">Reference proteome</keyword>
<dbReference type="Proteomes" id="UP000095283">
    <property type="component" value="Unplaced"/>
</dbReference>
<name>A0A1I7W7E9_HETBA</name>
<organism evidence="2 3">
    <name type="scientific">Heterorhabditis bacteriophora</name>
    <name type="common">Entomopathogenic nematode worm</name>
    <dbReference type="NCBI Taxonomy" id="37862"/>
    <lineage>
        <taxon>Eukaryota</taxon>
        <taxon>Metazoa</taxon>
        <taxon>Ecdysozoa</taxon>
        <taxon>Nematoda</taxon>
        <taxon>Chromadorea</taxon>
        <taxon>Rhabditida</taxon>
        <taxon>Rhabditina</taxon>
        <taxon>Rhabditomorpha</taxon>
        <taxon>Strongyloidea</taxon>
        <taxon>Heterorhabditidae</taxon>
        <taxon>Heterorhabditis</taxon>
    </lineage>
</organism>
<dbReference type="AlphaFoldDB" id="A0A1I7W7E9"/>
<evidence type="ECO:0000313" key="2">
    <source>
        <dbReference type="Proteomes" id="UP000095283"/>
    </source>
</evidence>
<reference evidence="3" key="1">
    <citation type="submission" date="2016-11" db="UniProtKB">
        <authorList>
            <consortium name="WormBaseParasite"/>
        </authorList>
    </citation>
    <scope>IDENTIFICATION</scope>
</reference>
<proteinExistence type="predicted"/>
<evidence type="ECO:0000256" key="1">
    <source>
        <dbReference type="SAM" id="Phobius"/>
    </source>
</evidence>
<protein>
    <submittedName>
        <fullName evidence="3">Transmembrane protein</fullName>
    </submittedName>
</protein>
<accession>A0A1I7W7E9</accession>
<keyword evidence="1" id="KW-1133">Transmembrane helix</keyword>
<keyword evidence="1" id="KW-0812">Transmembrane</keyword>
<evidence type="ECO:0000313" key="3">
    <source>
        <dbReference type="WBParaSite" id="Hba_00549"/>
    </source>
</evidence>